<dbReference type="Pfam" id="PF03318">
    <property type="entry name" value="ETX_MTX2"/>
    <property type="match status" value="1"/>
</dbReference>
<gene>
    <name evidence="1" type="ORF">MTUNDRAET4_2246</name>
</gene>
<name>A0A4U8Z1G5_METTU</name>
<protein>
    <submittedName>
        <fullName evidence="1">Uncharacterized protein</fullName>
    </submittedName>
</protein>
<dbReference type="CDD" id="cd20237">
    <property type="entry name" value="PFM_LIN24-like"/>
    <property type="match status" value="1"/>
</dbReference>
<dbReference type="PANTHER" id="PTHR39244:SF5">
    <property type="entry name" value="NATTERIN-3-LIKE"/>
    <property type="match status" value="1"/>
</dbReference>
<evidence type="ECO:0000313" key="1">
    <source>
        <dbReference type="EMBL" id="VFU09139.1"/>
    </source>
</evidence>
<evidence type="ECO:0000313" key="2">
    <source>
        <dbReference type="Proteomes" id="UP000294360"/>
    </source>
</evidence>
<proteinExistence type="predicted"/>
<sequence>MNFQIRNVSTQNELDINTALFKKFQTIDQATLMQRAIDYLTSIGATQRVADLAAIETGLTEFYQDHYDLLITDFSYGEVKQSLKSLIAHQETYANASPDDPLEATFSYEYSRQDGQSFKFTEGLKVGAKAGVKAKLPLVGEANVEVSAEVSFSAEQSFSTTESSKWNFLQKVTVKPLTSVKVIGYIRIGKIDAPFNCNVKVLDGNVLVEVKLKGDKGYSSWVFPVTAMMSDAERSFVLSGNLSGSEASDIYVKVEPVTTALL</sequence>
<dbReference type="InterPro" id="IPR004991">
    <property type="entry name" value="Aerolysin-like"/>
</dbReference>
<dbReference type="PANTHER" id="PTHR39244">
    <property type="entry name" value="NATTERIN-4"/>
    <property type="match status" value="1"/>
</dbReference>
<dbReference type="InterPro" id="IPR053237">
    <property type="entry name" value="Natterin_C"/>
</dbReference>
<organism evidence="1 2">
    <name type="scientific">Methylocella tundrae</name>
    <dbReference type="NCBI Taxonomy" id="227605"/>
    <lineage>
        <taxon>Bacteria</taxon>
        <taxon>Pseudomonadati</taxon>
        <taxon>Pseudomonadota</taxon>
        <taxon>Alphaproteobacteria</taxon>
        <taxon>Hyphomicrobiales</taxon>
        <taxon>Beijerinckiaceae</taxon>
        <taxon>Methylocella</taxon>
    </lineage>
</organism>
<dbReference type="AlphaFoldDB" id="A0A4U8Z1G5"/>
<dbReference type="RefSeq" id="WP_166795920.1">
    <property type="nucleotide sequence ID" value="NZ_CP139089.1"/>
</dbReference>
<dbReference type="Gene3D" id="2.170.15.10">
    <property type="entry name" value="Proaerolysin, chain A, domain 3"/>
    <property type="match status" value="1"/>
</dbReference>
<dbReference type="KEGG" id="mtun:MTUNDRAET4_2246"/>
<dbReference type="Proteomes" id="UP000294360">
    <property type="component" value="Chromosome"/>
</dbReference>
<reference evidence="1 2" key="1">
    <citation type="submission" date="2019-03" db="EMBL/GenBank/DDBJ databases">
        <authorList>
            <person name="Kox A.R. M."/>
        </authorList>
    </citation>
    <scope>NUCLEOTIDE SEQUENCE [LARGE SCALE GENOMIC DNA]</scope>
    <source>
        <strain evidence="1">MTUNDRAET4 annotated genome</strain>
    </source>
</reference>
<dbReference type="SUPFAM" id="SSF56973">
    <property type="entry name" value="Aerolisin/ETX pore-forming domain"/>
    <property type="match status" value="1"/>
</dbReference>
<accession>A0A4U8Z1G5</accession>
<dbReference type="EMBL" id="LR536450">
    <property type="protein sequence ID" value="VFU09139.1"/>
    <property type="molecule type" value="Genomic_DNA"/>
</dbReference>